<dbReference type="SUPFAM" id="SSF50978">
    <property type="entry name" value="WD40 repeat-like"/>
    <property type="match status" value="1"/>
</dbReference>
<name>A0A1M8A2R3_MALS4</name>
<accession>A0A1M8A2R3</accession>
<evidence type="ECO:0000256" key="1">
    <source>
        <dbReference type="SAM" id="Phobius"/>
    </source>
</evidence>
<feature type="signal peptide" evidence="2">
    <location>
        <begin position="1"/>
        <end position="26"/>
    </location>
</feature>
<dbReference type="InterPro" id="IPR036322">
    <property type="entry name" value="WD40_repeat_dom_sf"/>
</dbReference>
<keyword evidence="1" id="KW-0812">Transmembrane</keyword>
<organism evidence="3 4">
    <name type="scientific">Malassezia sympodialis (strain ATCC 42132)</name>
    <name type="common">Atopic eczema-associated yeast</name>
    <dbReference type="NCBI Taxonomy" id="1230383"/>
    <lineage>
        <taxon>Eukaryota</taxon>
        <taxon>Fungi</taxon>
        <taxon>Dikarya</taxon>
        <taxon>Basidiomycota</taxon>
        <taxon>Ustilaginomycotina</taxon>
        <taxon>Malasseziomycetes</taxon>
        <taxon>Malasseziales</taxon>
        <taxon>Malasseziaceae</taxon>
        <taxon>Malassezia</taxon>
    </lineage>
</organism>
<reference evidence="4" key="1">
    <citation type="journal article" date="2017" name="Nucleic Acids Res.">
        <title>Proteogenomics produces comprehensive and highly accurate protein-coding gene annotation in a complete genome assembly of Malassezia sympodialis.</title>
        <authorList>
            <person name="Zhu Y."/>
            <person name="Engstroem P.G."/>
            <person name="Tellgren-Roth C."/>
            <person name="Baudo C.D."/>
            <person name="Kennell J.C."/>
            <person name="Sun S."/>
            <person name="Billmyre R.B."/>
            <person name="Schroeder M.S."/>
            <person name="Andersson A."/>
            <person name="Holm T."/>
            <person name="Sigurgeirsson B."/>
            <person name="Wu G."/>
            <person name="Sankaranarayanan S.R."/>
            <person name="Siddharthan R."/>
            <person name="Sanyal K."/>
            <person name="Lundeberg J."/>
            <person name="Nystedt B."/>
            <person name="Boekhout T."/>
            <person name="Dawson T.L. Jr."/>
            <person name="Heitman J."/>
            <person name="Scheynius A."/>
            <person name="Lehtioe J."/>
        </authorList>
    </citation>
    <scope>NUCLEOTIDE SEQUENCE [LARGE SCALE GENOMIC DNA]</scope>
    <source>
        <strain evidence="4">ATCC 42132</strain>
    </source>
</reference>
<sequence>MRRARAAVLAVVWLCCSLALPAPAAAKRTTHHPSGLHIQRIARPAIGLASSPPALPVVTWWQDRAIVATRGRLVLHDGAHTEPLPRLPSMEHVTALYTQEHTLFVGHSRGVYTLDLRSRRWGPSVSVQNVTALAAVPDTPLIAIAGQAPGRCLPVCSWDVHGGLLHQLDDLHAGFVTSMSANTTHLWAVGNLQLQDNSHYMGVYTQRRWQTVPDQALPCAPHAVSSYGPFVATQCSDTQLFHYNGSFVRMPVPSHTRLSHLFAYAGEDGNPVVLAAGALPHANSTTPFAQLHEGAWHELASYVGPPKVRNVLGIGAVVGVSLALGLGTTFALVVLSTAITLAFQALRYIPPPGPSQ</sequence>
<dbReference type="AlphaFoldDB" id="A0A1M8A2R3"/>
<evidence type="ECO:0000313" key="4">
    <source>
        <dbReference type="Proteomes" id="UP000186303"/>
    </source>
</evidence>
<gene>
    <name evidence="3" type="ORF">MSYG_1101</name>
</gene>
<dbReference type="EMBL" id="LT671822">
    <property type="protein sequence ID" value="SHO76762.1"/>
    <property type="molecule type" value="Genomic_DNA"/>
</dbReference>
<dbReference type="Proteomes" id="UP000186303">
    <property type="component" value="Chromosome 2"/>
</dbReference>
<protein>
    <submittedName>
        <fullName evidence="3">Uncharacterized protein</fullName>
    </submittedName>
</protein>
<dbReference type="VEuPathDB" id="FungiDB:MSYG_1101"/>
<dbReference type="OrthoDB" id="10433473at2759"/>
<proteinExistence type="predicted"/>
<keyword evidence="4" id="KW-1185">Reference proteome</keyword>
<evidence type="ECO:0000256" key="2">
    <source>
        <dbReference type="SAM" id="SignalP"/>
    </source>
</evidence>
<feature type="chain" id="PRO_5012410222" evidence="2">
    <location>
        <begin position="27"/>
        <end position="356"/>
    </location>
</feature>
<evidence type="ECO:0000313" key="3">
    <source>
        <dbReference type="EMBL" id="SHO76762.1"/>
    </source>
</evidence>
<keyword evidence="1" id="KW-0472">Membrane</keyword>
<feature type="transmembrane region" description="Helical" evidence="1">
    <location>
        <begin position="311"/>
        <end position="343"/>
    </location>
</feature>
<keyword evidence="1" id="KW-1133">Transmembrane helix</keyword>
<keyword evidence="2" id="KW-0732">Signal</keyword>